<dbReference type="Proteomes" id="UP000031552">
    <property type="component" value="Unassembled WGS sequence"/>
</dbReference>
<dbReference type="AlphaFoldDB" id="A0A090CZX7"/>
<dbReference type="GO" id="GO:0005886">
    <property type="term" value="C:plasma membrane"/>
    <property type="evidence" value="ECO:0007669"/>
    <property type="project" value="UniProtKB-SubCell"/>
</dbReference>
<comment type="caution">
    <text evidence="8">The sequence shown here is derived from an EMBL/GenBank/DDBJ whole genome shotgun (WGS) entry which is preliminary data.</text>
</comment>
<keyword evidence="2" id="KW-1003">Cell membrane</keyword>
<keyword evidence="4 6" id="KW-1133">Transmembrane helix</keyword>
<dbReference type="PANTHER" id="PTHR43478">
    <property type="entry name" value="NA+/H+ ANTIPORTER-RELATED"/>
    <property type="match status" value="1"/>
</dbReference>
<evidence type="ECO:0000313" key="9">
    <source>
        <dbReference type="Proteomes" id="UP000031552"/>
    </source>
</evidence>
<feature type="transmembrane region" description="Helical" evidence="6">
    <location>
        <begin position="379"/>
        <end position="399"/>
    </location>
</feature>
<keyword evidence="5 6" id="KW-0472">Membrane</keyword>
<feature type="transmembrane region" description="Helical" evidence="6">
    <location>
        <begin position="201"/>
        <end position="225"/>
    </location>
</feature>
<evidence type="ECO:0000256" key="4">
    <source>
        <dbReference type="ARBA" id="ARBA00022989"/>
    </source>
</evidence>
<dbReference type="InterPro" id="IPR018461">
    <property type="entry name" value="Na/H_Antiport_NhaC-like_C"/>
</dbReference>
<feature type="transmembrane region" description="Helical" evidence="6">
    <location>
        <begin position="517"/>
        <end position="538"/>
    </location>
</feature>
<dbReference type="eggNOG" id="COG1757">
    <property type="taxonomic scope" value="Bacteria"/>
</dbReference>
<keyword evidence="3 6" id="KW-0812">Transmembrane</keyword>
<dbReference type="EMBL" id="CCEJ010000008">
    <property type="protein sequence ID" value="CDR34581.1"/>
    <property type="molecule type" value="Genomic_DNA"/>
</dbReference>
<dbReference type="PANTHER" id="PTHR43478:SF1">
    <property type="entry name" value="NA+_H+ ANTIPORTER NHAC-LIKE C-TERMINAL DOMAIN-CONTAINING PROTEIN"/>
    <property type="match status" value="1"/>
</dbReference>
<dbReference type="Pfam" id="PF03553">
    <property type="entry name" value="Na_H_antiporter"/>
    <property type="match status" value="1"/>
</dbReference>
<feature type="transmembrane region" description="Helical" evidence="6">
    <location>
        <begin position="160"/>
        <end position="181"/>
    </location>
</feature>
<gene>
    <name evidence="8" type="primary">nhaC</name>
    <name evidence="8" type="ORF">CSEC_1770</name>
</gene>
<feature type="domain" description="Na+/H+ antiporter NhaC-like C-terminal" evidence="7">
    <location>
        <begin position="166"/>
        <end position="505"/>
    </location>
</feature>
<feature type="transmembrane region" description="Helical" evidence="6">
    <location>
        <begin position="406"/>
        <end position="423"/>
    </location>
</feature>
<evidence type="ECO:0000256" key="5">
    <source>
        <dbReference type="ARBA" id="ARBA00023136"/>
    </source>
</evidence>
<evidence type="ECO:0000256" key="6">
    <source>
        <dbReference type="SAM" id="Phobius"/>
    </source>
</evidence>
<dbReference type="RefSeq" id="WP_041018091.1">
    <property type="nucleotide sequence ID" value="NZ_CCEJ010000008.1"/>
</dbReference>
<evidence type="ECO:0000256" key="2">
    <source>
        <dbReference type="ARBA" id="ARBA00022475"/>
    </source>
</evidence>
<proteinExistence type="predicted"/>
<feature type="transmembrane region" description="Helical" evidence="6">
    <location>
        <begin position="310"/>
        <end position="333"/>
    </location>
</feature>
<dbReference type="OrthoDB" id="9762978at2"/>
<feature type="transmembrane region" description="Helical" evidence="6">
    <location>
        <begin position="273"/>
        <end position="298"/>
    </location>
</feature>
<feature type="transmembrane region" description="Helical" evidence="6">
    <location>
        <begin position="487"/>
        <end position="511"/>
    </location>
</feature>
<evidence type="ECO:0000256" key="3">
    <source>
        <dbReference type="ARBA" id="ARBA00022692"/>
    </source>
</evidence>
<feature type="transmembrane region" description="Helical" evidence="6">
    <location>
        <begin position="345"/>
        <end position="367"/>
    </location>
</feature>
<feature type="transmembrane region" description="Helical" evidence="6">
    <location>
        <begin position="443"/>
        <end position="466"/>
    </location>
</feature>
<reference evidence="8" key="1">
    <citation type="submission" date="2013-12" db="EMBL/GenBank/DDBJ databases">
        <authorList>
            <person name="Linke B."/>
        </authorList>
    </citation>
    <scope>NUCLEOTIDE SEQUENCE [LARGE SCALE GENOMIC DNA]</scope>
    <source>
        <strain evidence="8">CRIB-18</strain>
    </source>
</reference>
<evidence type="ECO:0000259" key="7">
    <source>
        <dbReference type="Pfam" id="PF03553"/>
    </source>
</evidence>
<evidence type="ECO:0000313" key="8">
    <source>
        <dbReference type="EMBL" id="CDR34581.1"/>
    </source>
</evidence>
<accession>A0A090CZX7</accession>
<dbReference type="STRING" id="1437425.CSEC_1770"/>
<sequence>MSGLSLIPPVVVFIVGFWTKKIRLALFLGVLTAAFIASGFAPIDSLILTFGRIFENSQVTNLFSLEKLTSSSNLLIMLFVLSLGVLIEMIRLSDSANAFVSFAEKSVKSKKSAETGSLIMSHCLSMDDYLSSLTVGSVLRPLTDRFKIPRIKLAFLTDSMAAPLTMLTPISSWAAAILGFLTENGVGYLEDKNTLVLASPYSLYLNILPYVFYSIALVIAVWVIVRKELSFGLMNEHEALAQTTGDLLGGKKLDFSIAKGAHLGGRESRLLDFFIPIGSLLFSMPLFLLYCGGFFLMGGQNDFLVALREAPISLVLFLSGMTSLIASSLYFRLSQKFYAKDLLKVYRSGIWLMLPVNAILLLAWTMGGLLRQDLQTGQWIASLIVDSVPLVLLPLILFWNATIISLSLGSSWATAAILFPIAIPMVMGLERAAIPSTIEELPILLPVFGAILSGAVCGDHISLISDTTIMATSSSGSDLWDHVKSQGFYALPIFAGSSFAFLAAGFLSVSFSPLQTLLVSMGVAISISLSLLFLMHYLNCKKGEEALVLNETE</sequence>
<feature type="transmembrane region" description="Helical" evidence="6">
    <location>
        <begin position="24"/>
        <end position="48"/>
    </location>
</feature>
<protein>
    <submittedName>
        <fullName evidence="8">Na+/H+ antiporter</fullName>
    </submittedName>
</protein>
<name>A0A090CZX7_9BACT</name>
<reference evidence="8" key="2">
    <citation type="submission" date="2014-09" db="EMBL/GenBank/DDBJ databases">
        <title>Criblamydia sequanensis harbors a mega-plasmid encoding arsenite resistance.</title>
        <authorList>
            <person name="Bertelli C."/>
            <person name="Goesmann A."/>
            <person name="Greub G."/>
        </authorList>
    </citation>
    <scope>NUCLEOTIDE SEQUENCE [LARGE SCALE GENOMIC DNA]</scope>
    <source>
        <strain evidence="8">CRIB-18</strain>
    </source>
</reference>
<organism evidence="8 9">
    <name type="scientific">Candidatus Criblamydia sequanensis CRIB-18</name>
    <dbReference type="NCBI Taxonomy" id="1437425"/>
    <lineage>
        <taxon>Bacteria</taxon>
        <taxon>Pseudomonadati</taxon>
        <taxon>Chlamydiota</taxon>
        <taxon>Chlamydiia</taxon>
        <taxon>Parachlamydiales</taxon>
        <taxon>Candidatus Criblamydiaceae</taxon>
        <taxon>Candidatus Criblamydia</taxon>
    </lineage>
</organism>
<evidence type="ECO:0000256" key="1">
    <source>
        <dbReference type="ARBA" id="ARBA00004651"/>
    </source>
</evidence>
<keyword evidence="9" id="KW-1185">Reference proteome</keyword>
<feature type="transmembrane region" description="Helical" evidence="6">
    <location>
        <begin position="68"/>
        <end position="87"/>
    </location>
</feature>
<comment type="subcellular location">
    <subcellularLocation>
        <location evidence="1">Cell membrane</location>
        <topology evidence="1">Multi-pass membrane protein</topology>
    </subcellularLocation>
</comment>